<dbReference type="EMBL" id="SVER01000002">
    <property type="protein sequence ID" value="MBE5918363.1"/>
    <property type="molecule type" value="Genomic_DNA"/>
</dbReference>
<dbReference type="SUPFAM" id="SSF51735">
    <property type="entry name" value="NAD(P)-binding Rossmann-fold domains"/>
    <property type="match status" value="1"/>
</dbReference>
<dbReference type="PRINTS" id="PR00081">
    <property type="entry name" value="GDHRDH"/>
</dbReference>
<keyword evidence="2" id="KW-0560">Oxidoreductase</keyword>
<evidence type="ECO:0000256" key="2">
    <source>
        <dbReference type="ARBA" id="ARBA00023002"/>
    </source>
</evidence>
<name>A0A927YPC4_9FIRM</name>
<accession>A0A927YPC4</accession>
<reference evidence="3" key="1">
    <citation type="submission" date="2019-04" db="EMBL/GenBank/DDBJ databases">
        <title>Evolution of Biomass-Degrading Anaerobic Consortia Revealed by Metagenomics.</title>
        <authorList>
            <person name="Peng X."/>
        </authorList>
    </citation>
    <scope>NUCLEOTIDE SEQUENCE</scope>
    <source>
        <strain evidence="3">SIG311</strain>
    </source>
</reference>
<comment type="similarity">
    <text evidence="1">Belongs to the short-chain dehydrogenases/reductases (SDR) family.</text>
</comment>
<dbReference type="CDD" id="cd05233">
    <property type="entry name" value="SDR_c"/>
    <property type="match status" value="1"/>
</dbReference>
<evidence type="ECO:0000256" key="1">
    <source>
        <dbReference type="ARBA" id="ARBA00006484"/>
    </source>
</evidence>
<dbReference type="GO" id="GO:0006633">
    <property type="term" value="P:fatty acid biosynthetic process"/>
    <property type="evidence" value="ECO:0007669"/>
    <property type="project" value="TreeGrafter"/>
</dbReference>
<organism evidence="3 4">
    <name type="scientific">Pseudobutyrivibrio ruminis</name>
    <dbReference type="NCBI Taxonomy" id="46206"/>
    <lineage>
        <taxon>Bacteria</taxon>
        <taxon>Bacillati</taxon>
        <taxon>Bacillota</taxon>
        <taxon>Clostridia</taxon>
        <taxon>Lachnospirales</taxon>
        <taxon>Lachnospiraceae</taxon>
        <taxon>Pseudobutyrivibrio</taxon>
    </lineage>
</organism>
<proteinExistence type="inferred from homology"/>
<dbReference type="Gene3D" id="3.40.50.720">
    <property type="entry name" value="NAD(P)-binding Rossmann-like Domain"/>
    <property type="match status" value="1"/>
</dbReference>
<dbReference type="GO" id="GO:0048038">
    <property type="term" value="F:quinone binding"/>
    <property type="evidence" value="ECO:0007669"/>
    <property type="project" value="TreeGrafter"/>
</dbReference>
<sequence length="231" mass="24773">MAKKALVTGGTKGIGLSTAVKLNEIGFDVTVVGRDFSNFDVDGVKTISFDLSNVNEISSLVNEVGDIDVLVNNAGIGIRKDYDAYPEEDIEKIVNVNLKTPVELITLFAPSLKKRNGRVVNVASQAAEVGHRDIWYGITKAGLINATKSFAGLLGPEGVQVNAVAPGPVETTMIAGSKYADRYENIKNRTILGRIAKPDEIADTIVWLATDAPEYLNGETIDLNNGAQRVK</sequence>
<dbReference type="AlphaFoldDB" id="A0A927YPC4"/>
<protein>
    <submittedName>
        <fullName evidence="3">SDR family oxidoreductase</fullName>
    </submittedName>
</protein>
<dbReference type="PANTHER" id="PTHR42760:SF133">
    <property type="entry name" value="3-OXOACYL-[ACYL-CARRIER-PROTEIN] REDUCTASE"/>
    <property type="match status" value="1"/>
</dbReference>
<dbReference type="Proteomes" id="UP000766246">
    <property type="component" value="Unassembled WGS sequence"/>
</dbReference>
<dbReference type="PRINTS" id="PR00080">
    <property type="entry name" value="SDRFAMILY"/>
</dbReference>
<gene>
    <name evidence="3" type="ORF">E7272_00835</name>
</gene>
<dbReference type="GO" id="GO:0016616">
    <property type="term" value="F:oxidoreductase activity, acting on the CH-OH group of donors, NAD or NADP as acceptor"/>
    <property type="evidence" value="ECO:0007669"/>
    <property type="project" value="TreeGrafter"/>
</dbReference>
<evidence type="ECO:0000313" key="4">
    <source>
        <dbReference type="Proteomes" id="UP000766246"/>
    </source>
</evidence>
<dbReference type="Pfam" id="PF13561">
    <property type="entry name" value="adh_short_C2"/>
    <property type="match status" value="1"/>
</dbReference>
<evidence type="ECO:0000313" key="3">
    <source>
        <dbReference type="EMBL" id="MBE5918363.1"/>
    </source>
</evidence>
<dbReference type="InterPro" id="IPR036291">
    <property type="entry name" value="NAD(P)-bd_dom_sf"/>
</dbReference>
<dbReference type="PANTHER" id="PTHR42760">
    <property type="entry name" value="SHORT-CHAIN DEHYDROGENASES/REDUCTASES FAMILY MEMBER"/>
    <property type="match status" value="1"/>
</dbReference>
<comment type="caution">
    <text evidence="3">The sequence shown here is derived from an EMBL/GenBank/DDBJ whole genome shotgun (WGS) entry which is preliminary data.</text>
</comment>
<dbReference type="InterPro" id="IPR002347">
    <property type="entry name" value="SDR_fam"/>
</dbReference>